<reference evidence="1 2" key="1">
    <citation type="submission" date="2021-06" db="EMBL/GenBank/DDBJ databases">
        <title>Caerostris extrusa draft genome.</title>
        <authorList>
            <person name="Kono N."/>
            <person name="Arakawa K."/>
        </authorList>
    </citation>
    <scope>NUCLEOTIDE SEQUENCE [LARGE SCALE GENOMIC DNA]</scope>
</reference>
<sequence length="92" mass="10236">MPGTFLHRPITYPYLVLQERQTKLKSNSLNHTHPNSSLVVWACSLPAFSSSCGVGCVLRVNALRTIIALAHACRKCAFFSHYRSFPTNGSEK</sequence>
<protein>
    <submittedName>
        <fullName evidence="1">Uncharacterized protein</fullName>
    </submittedName>
</protein>
<comment type="caution">
    <text evidence="1">The sequence shown here is derived from an EMBL/GenBank/DDBJ whole genome shotgun (WGS) entry which is preliminary data.</text>
</comment>
<dbReference type="EMBL" id="BPLR01010181">
    <property type="protein sequence ID" value="GIY37534.1"/>
    <property type="molecule type" value="Genomic_DNA"/>
</dbReference>
<proteinExistence type="predicted"/>
<evidence type="ECO:0000313" key="1">
    <source>
        <dbReference type="EMBL" id="GIY37534.1"/>
    </source>
</evidence>
<dbReference type="AlphaFoldDB" id="A0AAV4STY7"/>
<organism evidence="1 2">
    <name type="scientific">Caerostris extrusa</name>
    <name type="common">Bark spider</name>
    <name type="synonym">Caerostris bankana</name>
    <dbReference type="NCBI Taxonomy" id="172846"/>
    <lineage>
        <taxon>Eukaryota</taxon>
        <taxon>Metazoa</taxon>
        <taxon>Ecdysozoa</taxon>
        <taxon>Arthropoda</taxon>
        <taxon>Chelicerata</taxon>
        <taxon>Arachnida</taxon>
        <taxon>Araneae</taxon>
        <taxon>Araneomorphae</taxon>
        <taxon>Entelegynae</taxon>
        <taxon>Araneoidea</taxon>
        <taxon>Araneidae</taxon>
        <taxon>Caerostris</taxon>
    </lineage>
</organism>
<keyword evidence="2" id="KW-1185">Reference proteome</keyword>
<evidence type="ECO:0000313" key="2">
    <source>
        <dbReference type="Proteomes" id="UP001054945"/>
    </source>
</evidence>
<accession>A0AAV4STY7</accession>
<gene>
    <name evidence="1" type="ORF">CEXT_192691</name>
</gene>
<name>A0AAV4STY7_CAEEX</name>
<dbReference type="Proteomes" id="UP001054945">
    <property type="component" value="Unassembled WGS sequence"/>
</dbReference>